<organism evidence="1 2">
    <name type="scientific">Pedobacter africanus</name>
    <dbReference type="NCBI Taxonomy" id="151894"/>
    <lineage>
        <taxon>Bacteria</taxon>
        <taxon>Pseudomonadati</taxon>
        <taxon>Bacteroidota</taxon>
        <taxon>Sphingobacteriia</taxon>
        <taxon>Sphingobacteriales</taxon>
        <taxon>Sphingobacteriaceae</taxon>
        <taxon>Pedobacter</taxon>
    </lineage>
</organism>
<name>A0A1W1ZGD0_9SPHI</name>
<keyword evidence="2" id="KW-1185">Reference proteome</keyword>
<dbReference type="EMBL" id="FWXT01000001">
    <property type="protein sequence ID" value="SMC47605.1"/>
    <property type="molecule type" value="Genomic_DNA"/>
</dbReference>
<dbReference type="Proteomes" id="UP000192756">
    <property type="component" value="Unassembled WGS sequence"/>
</dbReference>
<sequence length="91" mass="10476">MDDGKYLMNTKGLFENYGKDEMKALLWEMYKGWFLHNATEVDSDRMIDMLLFYDELKDLLGMVGCHAEDAISSNEIQQSSIPMSKNTPSLD</sequence>
<proteinExistence type="predicted"/>
<accession>A0A1W1ZGD0</accession>
<evidence type="ECO:0000313" key="1">
    <source>
        <dbReference type="EMBL" id="SMC47605.1"/>
    </source>
</evidence>
<protein>
    <submittedName>
        <fullName evidence="1">Uncharacterized protein</fullName>
    </submittedName>
</protein>
<evidence type="ECO:0000313" key="2">
    <source>
        <dbReference type="Proteomes" id="UP000192756"/>
    </source>
</evidence>
<gene>
    <name evidence="1" type="ORF">SAMN04488524_0719</name>
</gene>
<reference evidence="2" key="1">
    <citation type="submission" date="2017-04" db="EMBL/GenBank/DDBJ databases">
        <authorList>
            <person name="Varghese N."/>
            <person name="Submissions S."/>
        </authorList>
    </citation>
    <scope>NUCLEOTIDE SEQUENCE [LARGE SCALE GENOMIC DNA]</scope>
    <source>
        <strain evidence="2">DSM 12126</strain>
    </source>
</reference>
<dbReference type="AlphaFoldDB" id="A0A1W1ZGD0"/>